<sequence length="500" mass="56606">MKKRYGVFVIALLLLFGFNGNAVVAEGNQLQEEIIYGILVDRFNNGNYENDKRVEIENPAAYHGGDFQGIIDRLDGLKEIGITTITLSPLMQNAEGGYHGYWVEDFKAMEERFGTIEELNTLIEEAHQRDIKVLMELVTNYAAKSNPIVTDPSNEDWINTMDITEPEWTSNVVQLNLENPEVKEYIINAAEFWVEETDLDGLKLHAVDQTPLSFLQQLTQSLKETDSELYLLGDILVTDENNEEIIAETEIDAIENVALYEAMTEVFSEPTAHVSKVYETWEQTQQNLDLLFLDDMDTERFTQQFSGNGRNAVTSWTLALTYMYTSPGVPVLFQGSEFAMYGRNAEESQRLVQFNSGEPELQEFFSRIASLRSEFPALQHGDFEIVGSNGAMSVFKRTYDGETMFIAINNDSESKYIDVSDIEPGMQLRGFLGDNIVRENENGTYRVGVPRESVEVYALQPDVGLNWGLISLSGGIILLFIFGVSYLSFKQKRREAQKIS</sequence>
<dbReference type="InterPro" id="IPR013780">
    <property type="entry name" value="Glyco_hydro_b"/>
</dbReference>
<evidence type="ECO:0000256" key="4">
    <source>
        <dbReference type="SAM" id="Phobius"/>
    </source>
</evidence>
<dbReference type="RefSeq" id="WP_121522634.1">
    <property type="nucleotide sequence ID" value="NZ_RCHR01000003.1"/>
</dbReference>
<keyword evidence="2" id="KW-0479">Metal-binding</keyword>
<evidence type="ECO:0000313" key="7">
    <source>
        <dbReference type="EMBL" id="RLL45045.1"/>
    </source>
</evidence>
<keyword evidence="4" id="KW-0812">Transmembrane</keyword>
<dbReference type="Pfam" id="PF22026">
    <property type="entry name" value="Alpha-amylase_C_2"/>
    <property type="match status" value="1"/>
</dbReference>
<dbReference type="SUPFAM" id="SSF51011">
    <property type="entry name" value="Glycosyl hydrolase domain"/>
    <property type="match status" value="1"/>
</dbReference>
<comment type="cofactor">
    <cofactor evidence="1">
        <name>Ca(2+)</name>
        <dbReference type="ChEBI" id="CHEBI:29108"/>
    </cofactor>
</comment>
<dbReference type="InterPro" id="IPR017853">
    <property type="entry name" value="GH"/>
</dbReference>
<dbReference type="AlphaFoldDB" id="A0A498DHR9"/>
<keyword evidence="8" id="KW-1185">Reference proteome</keyword>
<accession>A0A498DHR9</accession>
<dbReference type="GO" id="GO:0005975">
    <property type="term" value="P:carbohydrate metabolic process"/>
    <property type="evidence" value="ECO:0007669"/>
    <property type="project" value="InterPro"/>
</dbReference>
<proteinExistence type="predicted"/>
<dbReference type="GO" id="GO:0016829">
    <property type="term" value="F:lyase activity"/>
    <property type="evidence" value="ECO:0007669"/>
    <property type="project" value="UniProtKB-KW"/>
</dbReference>
<feature type="domain" description="Glycosyl hydrolase family 13 catalytic" evidence="6">
    <location>
        <begin position="37"/>
        <end position="372"/>
    </location>
</feature>
<dbReference type="InterPro" id="IPR006047">
    <property type="entry name" value="GH13_cat_dom"/>
</dbReference>
<evidence type="ECO:0000256" key="5">
    <source>
        <dbReference type="SAM" id="SignalP"/>
    </source>
</evidence>
<dbReference type="SUPFAM" id="SSF51445">
    <property type="entry name" value="(Trans)glycosidases"/>
    <property type="match status" value="1"/>
</dbReference>
<evidence type="ECO:0000256" key="3">
    <source>
        <dbReference type="ARBA" id="ARBA00022729"/>
    </source>
</evidence>
<protein>
    <submittedName>
        <fullName evidence="7">Alpha-amlyase</fullName>
    </submittedName>
</protein>
<dbReference type="PANTHER" id="PTHR10357">
    <property type="entry name" value="ALPHA-AMYLASE FAMILY MEMBER"/>
    <property type="match status" value="1"/>
</dbReference>
<keyword evidence="4" id="KW-0472">Membrane</keyword>
<dbReference type="Gene3D" id="2.60.40.1180">
    <property type="entry name" value="Golgi alpha-mannosidase II"/>
    <property type="match status" value="1"/>
</dbReference>
<keyword evidence="3 5" id="KW-0732">Signal</keyword>
<evidence type="ECO:0000256" key="1">
    <source>
        <dbReference type="ARBA" id="ARBA00001913"/>
    </source>
</evidence>
<reference evidence="7 8" key="1">
    <citation type="submission" date="2018-10" db="EMBL/GenBank/DDBJ databases">
        <title>Oceanobacillus sp. YLB-02 draft genome.</title>
        <authorList>
            <person name="Yu L."/>
        </authorList>
    </citation>
    <scope>NUCLEOTIDE SEQUENCE [LARGE SCALE GENOMIC DNA]</scope>
    <source>
        <strain evidence="7 8">YLB-02</strain>
    </source>
</reference>
<feature type="signal peptide" evidence="5">
    <location>
        <begin position="1"/>
        <end position="24"/>
    </location>
</feature>
<gene>
    <name evidence="7" type="ORF">D8M04_09230</name>
</gene>
<comment type="caution">
    <text evidence="7">The sequence shown here is derived from an EMBL/GenBank/DDBJ whole genome shotgun (WGS) entry which is preliminary data.</text>
</comment>
<organism evidence="7 8">
    <name type="scientific">Oceanobacillus piezotolerans</name>
    <dbReference type="NCBI Taxonomy" id="2448030"/>
    <lineage>
        <taxon>Bacteria</taxon>
        <taxon>Bacillati</taxon>
        <taxon>Bacillota</taxon>
        <taxon>Bacilli</taxon>
        <taxon>Bacillales</taxon>
        <taxon>Bacillaceae</taxon>
        <taxon>Oceanobacillus</taxon>
    </lineage>
</organism>
<name>A0A498DHR9_9BACI</name>
<evidence type="ECO:0000256" key="2">
    <source>
        <dbReference type="ARBA" id="ARBA00022723"/>
    </source>
</evidence>
<dbReference type="SMART" id="SM00642">
    <property type="entry name" value="Aamy"/>
    <property type="match status" value="1"/>
</dbReference>
<dbReference type="GO" id="GO:0046872">
    <property type="term" value="F:metal ion binding"/>
    <property type="evidence" value="ECO:0007669"/>
    <property type="project" value="UniProtKB-KW"/>
</dbReference>
<feature type="chain" id="PRO_5019786589" evidence="5">
    <location>
        <begin position="25"/>
        <end position="500"/>
    </location>
</feature>
<dbReference type="Pfam" id="PF00128">
    <property type="entry name" value="Alpha-amylase"/>
    <property type="match status" value="2"/>
</dbReference>
<dbReference type="PANTHER" id="PTHR10357:SF215">
    <property type="entry name" value="ALPHA-AMYLASE 1"/>
    <property type="match status" value="1"/>
</dbReference>
<keyword evidence="4" id="KW-1133">Transmembrane helix</keyword>
<keyword evidence="7" id="KW-0456">Lyase</keyword>
<evidence type="ECO:0000259" key="6">
    <source>
        <dbReference type="SMART" id="SM00642"/>
    </source>
</evidence>
<dbReference type="Gene3D" id="3.20.20.80">
    <property type="entry name" value="Glycosidases"/>
    <property type="match status" value="1"/>
</dbReference>
<evidence type="ECO:0000313" key="8">
    <source>
        <dbReference type="Proteomes" id="UP000270219"/>
    </source>
</evidence>
<dbReference type="Proteomes" id="UP000270219">
    <property type="component" value="Unassembled WGS sequence"/>
</dbReference>
<dbReference type="EMBL" id="RCHR01000003">
    <property type="protein sequence ID" value="RLL45045.1"/>
    <property type="molecule type" value="Genomic_DNA"/>
</dbReference>
<dbReference type="OrthoDB" id="9805159at2"/>
<dbReference type="InterPro" id="IPR054174">
    <property type="entry name" value="Alpha-amylase-like_C"/>
</dbReference>
<feature type="transmembrane region" description="Helical" evidence="4">
    <location>
        <begin position="467"/>
        <end position="489"/>
    </location>
</feature>